<dbReference type="STRING" id="1140003.OMY_00378"/>
<dbReference type="GO" id="GO:0006310">
    <property type="term" value="P:DNA recombination"/>
    <property type="evidence" value="ECO:0007669"/>
    <property type="project" value="UniProtKB-KW"/>
</dbReference>
<dbReference type="PROSITE" id="PS51898">
    <property type="entry name" value="TYR_RECOMBINASE"/>
    <property type="match status" value="1"/>
</dbReference>
<dbReference type="eggNOG" id="COG0582">
    <property type="taxonomic scope" value="Bacteria"/>
</dbReference>
<name>S0L7P3_9ENTE</name>
<dbReference type="AlphaFoldDB" id="S0L7P3"/>
<dbReference type="GO" id="GO:0015074">
    <property type="term" value="P:DNA integration"/>
    <property type="evidence" value="ECO:0007669"/>
    <property type="project" value="InterPro"/>
</dbReference>
<organism evidence="4 5">
    <name type="scientific">Enterococcus sulfureus ATCC 49903</name>
    <dbReference type="NCBI Taxonomy" id="1140003"/>
    <lineage>
        <taxon>Bacteria</taxon>
        <taxon>Bacillati</taxon>
        <taxon>Bacillota</taxon>
        <taxon>Bacilli</taxon>
        <taxon>Lactobacillales</taxon>
        <taxon>Enterococcaceae</taxon>
        <taxon>Enterococcus</taxon>
    </lineage>
</organism>
<keyword evidence="1" id="KW-0233">DNA recombination</keyword>
<evidence type="ECO:0000313" key="5">
    <source>
        <dbReference type="Proteomes" id="UP000015961"/>
    </source>
</evidence>
<dbReference type="InterPro" id="IPR002104">
    <property type="entry name" value="Integrase_catalytic"/>
</dbReference>
<dbReference type="Proteomes" id="UP000015961">
    <property type="component" value="Unassembled WGS sequence"/>
</dbReference>
<keyword evidence="5" id="KW-1185">Reference proteome</keyword>
<protein>
    <recommendedName>
        <fullName evidence="3">Tyr recombinase domain-containing protein</fullName>
    </recommendedName>
</protein>
<dbReference type="SUPFAM" id="SSF56349">
    <property type="entry name" value="DNA breaking-rejoining enzymes"/>
    <property type="match status" value="1"/>
</dbReference>
<proteinExistence type="predicted"/>
<dbReference type="InterPro" id="IPR013762">
    <property type="entry name" value="Integrase-like_cat_sf"/>
</dbReference>
<evidence type="ECO:0000256" key="1">
    <source>
        <dbReference type="ARBA" id="ARBA00023172"/>
    </source>
</evidence>
<dbReference type="InterPro" id="IPR011010">
    <property type="entry name" value="DNA_brk_join_enz"/>
</dbReference>
<sequence>MTVYTPKELAIFLESCKKHDNMKIETYFRVLAYTGARKSEILALEWNDINFDSNKLTISKTLAEVEYDPKSKKTEITSQSAKTNAGKRNRK</sequence>
<reference evidence="4 5" key="1">
    <citation type="submission" date="2013-03" db="EMBL/GenBank/DDBJ databases">
        <title>The Genome Sequence of Enterococcus sulfureus ATCC_49903 (PacBio/Illumina hybrid assembly).</title>
        <authorList>
            <consortium name="The Broad Institute Genomics Platform"/>
            <consortium name="The Broad Institute Genome Sequencing Center for Infectious Disease"/>
            <person name="Earl A."/>
            <person name="Russ C."/>
            <person name="Gilmore M."/>
            <person name="Surin D."/>
            <person name="Walker B."/>
            <person name="Young S."/>
            <person name="Zeng Q."/>
            <person name="Gargeya S."/>
            <person name="Fitzgerald M."/>
            <person name="Haas B."/>
            <person name="Abouelleil A."/>
            <person name="Allen A.W."/>
            <person name="Alvarado L."/>
            <person name="Arachchi H.M."/>
            <person name="Berlin A.M."/>
            <person name="Chapman S.B."/>
            <person name="Gainer-Dewar J."/>
            <person name="Goldberg J."/>
            <person name="Griggs A."/>
            <person name="Gujja S."/>
            <person name="Hansen M."/>
            <person name="Howarth C."/>
            <person name="Imamovic A."/>
            <person name="Ireland A."/>
            <person name="Larimer J."/>
            <person name="McCowan C."/>
            <person name="Murphy C."/>
            <person name="Pearson M."/>
            <person name="Poon T.W."/>
            <person name="Priest M."/>
            <person name="Roberts A."/>
            <person name="Saif S."/>
            <person name="Shea T."/>
            <person name="Sisk P."/>
            <person name="Sykes S."/>
            <person name="Wortman J."/>
            <person name="Nusbaum C."/>
            <person name="Birren B."/>
        </authorList>
    </citation>
    <scope>NUCLEOTIDE SEQUENCE [LARGE SCALE GENOMIC DNA]</scope>
    <source>
        <strain evidence="4 5">ATCC 49903</strain>
    </source>
</reference>
<evidence type="ECO:0000313" key="4">
    <source>
        <dbReference type="EMBL" id="EOT87317.1"/>
    </source>
</evidence>
<gene>
    <name evidence="4" type="ORF">I573_00373</name>
</gene>
<dbReference type="GO" id="GO:0003677">
    <property type="term" value="F:DNA binding"/>
    <property type="evidence" value="ECO:0007669"/>
    <property type="project" value="InterPro"/>
</dbReference>
<evidence type="ECO:0000256" key="2">
    <source>
        <dbReference type="SAM" id="MobiDB-lite"/>
    </source>
</evidence>
<feature type="region of interest" description="Disordered" evidence="2">
    <location>
        <begin position="72"/>
        <end position="91"/>
    </location>
</feature>
<feature type="domain" description="Tyr recombinase" evidence="3">
    <location>
        <begin position="1"/>
        <end position="91"/>
    </location>
</feature>
<dbReference type="Pfam" id="PF00589">
    <property type="entry name" value="Phage_integrase"/>
    <property type="match status" value="1"/>
</dbReference>
<evidence type="ECO:0000259" key="3">
    <source>
        <dbReference type="PROSITE" id="PS51898"/>
    </source>
</evidence>
<accession>S0L7P3</accession>
<dbReference type="EMBL" id="ASWO01000001">
    <property type="protein sequence ID" value="EOT87317.1"/>
    <property type="molecule type" value="Genomic_DNA"/>
</dbReference>
<dbReference type="PATRIC" id="fig|1140003.3.peg.373"/>
<comment type="caution">
    <text evidence="4">The sequence shown here is derived from an EMBL/GenBank/DDBJ whole genome shotgun (WGS) entry which is preliminary data.</text>
</comment>
<dbReference type="Gene3D" id="1.10.443.10">
    <property type="entry name" value="Intergrase catalytic core"/>
    <property type="match status" value="1"/>
</dbReference>